<dbReference type="Pfam" id="PF20463">
    <property type="entry name" value="PDH_C"/>
    <property type="match status" value="1"/>
</dbReference>
<dbReference type="GO" id="GO:0070403">
    <property type="term" value="F:NAD+ binding"/>
    <property type="evidence" value="ECO:0007669"/>
    <property type="project" value="InterPro"/>
</dbReference>
<dbReference type="InterPro" id="IPR036291">
    <property type="entry name" value="NAD(P)-bd_dom_sf"/>
</dbReference>
<dbReference type="GO" id="GO:0008977">
    <property type="term" value="F:prephenate dehydrogenase (NAD+) activity"/>
    <property type="evidence" value="ECO:0007669"/>
    <property type="project" value="InterPro"/>
</dbReference>
<dbReference type="Gene3D" id="1.10.3660.10">
    <property type="entry name" value="6-phosphogluconate dehydrogenase C-terminal like domain"/>
    <property type="match status" value="1"/>
</dbReference>
<protein>
    <submittedName>
        <fullName evidence="4">Prephenate dehydrogenase</fullName>
    </submittedName>
</protein>
<sequence>MTLRDFDSEAPAAASPVLVGVLAVVGVGLIGGSLAAALRQQGAVGRVLGVGRQTRTLERACGLGLIDAAASLEEAAAQADMIVLAVPVGAMPAILQELAPLLRPHTLVTDAGSTKFDVQQVAYAALGEKAGQFIPGHPIAGSETTGPDAADAGLYRQRTVVLTPLPENSAKDKALLTKVWERCGARVVTMDAQAHDIALASVSHVPHFLASVFMEQVAAASDSDLRMALAGTGFRDFTRIAAGSPEMWRDIFLANREALLSELGEVKAALERAEQCVRDGDGQGLHDFLERAALARRFWGSRSGLS</sequence>
<gene>
    <name evidence="4" type="ORF">DFR37_101382</name>
</gene>
<dbReference type="Proteomes" id="UP000253628">
    <property type="component" value="Unassembled WGS sequence"/>
</dbReference>
<dbReference type="InterPro" id="IPR046826">
    <property type="entry name" value="PDH_N"/>
</dbReference>
<keyword evidence="1" id="KW-0560">Oxidoreductase</keyword>
<dbReference type="FunFam" id="3.40.50.720:FF:000208">
    <property type="entry name" value="Prephenate dehydrogenase"/>
    <property type="match status" value="1"/>
</dbReference>
<dbReference type="PANTHER" id="PTHR21363:SF0">
    <property type="entry name" value="PREPHENATE DEHYDROGENASE [NADP(+)]"/>
    <property type="match status" value="1"/>
</dbReference>
<keyword evidence="2" id="KW-1133">Transmembrane helix</keyword>
<dbReference type="AlphaFoldDB" id="A0A366HK73"/>
<dbReference type="PANTHER" id="PTHR21363">
    <property type="entry name" value="PREPHENATE DEHYDROGENASE"/>
    <property type="match status" value="1"/>
</dbReference>
<comment type="caution">
    <text evidence="4">The sequence shown here is derived from an EMBL/GenBank/DDBJ whole genome shotgun (WGS) entry which is preliminary data.</text>
</comment>
<dbReference type="InterPro" id="IPR003099">
    <property type="entry name" value="Prephen_DH"/>
</dbReference>
<organism evidence="4 5">
    <name type="scientific">Eoetvoesiella caeni</name>
    <dbReference type="NCBI Taxonomy" id="645616"/>
    <lineage>
        <taxon>Bacteria</taxon>
        <taxon>Pseudomonadati</taxon>
        <taxon>Pseudomonadota</taxon>
        <taxon>Betaproteobacteria</taxon>
        <taxon>Burkholderiales</taxon>
        <taxon>Alcaligenaceae</taxon>
        <taxon>Eoetvoesiella</taxon>
    </lineage>
</organism>
<keyword evidence="2" id="KW-0472">Membrane</keyword>
<accession>A0A366HK73</accession>
<evidence type="ECO:0000313" key="4">
    <source>
        <dbReference type="EMBL" id="RBP43254.1"/>
    </source>
</evidence>
<dbReference type="SUPFAM" id="SSF51735">
    <property type="entry name" value="NAD(P)-binding Rossmann-fold domains"/>
    <property type="match status" value="1"/>
</dbReference>
<dbReference type="InterPro" id="IPR050812">
    <property type="entry name" value="Preph/Arog_dehydrog"/>
</dbReference>
<dbReference type="EMBL" id="QNRQ01000001">
    <property type="protein sequence ID" value="RBP43254.1"/>
    <property type="molecule type" value="Genomic_DNA"/>
</dbReference>
<feature type="domain" description="Prephenate/arogenate dehydrogenase" evidence="3">
    <location>
        <begin position="20"/>
        <end position="306"/>
    </location>
</feature>
<dbReference type="Pfam" id="PF02153">
    <property type="entry name" value="PDH_N"/>
    <property type="match status" value="1"/>
</dbReference>
<name>A0A366HK73_9BURK</name>
<dbReference type="InterPro" id="IPR008927">
    <property type="entry name" value="6-PGluconate_DH-like_C_sf"/>
</dbReference>
<dbReference type="PROSITE" id="PS51176">
    <property type="entry name" value="PDH_ADH"/>
    <property type="match status" value="1"/>
</dbReference>
<dbReference type="RefSeq" id="WP_113931545.1">
    <property type="nucleotide sequence ID" value="NZ_JACCEU010000001.1"/>
</dbReference>
<keyword evidence="5" id="KW-1185">Reference proteome</keyword>
<reference evidence="4 5" key="1">
    <citation type="submission" date="2018-06" db="EMBL/GenBank/DDBJ databases">
        <title>Genomic Encyclopedia of Type Strains, Phase IV (KMG-IV): sequencing the most valuable type-strain genomes for metagenomic binning, comparative biology and taxonomic classification.</title>
        <authorList>
            <person name="Goeker M."/>
        </authorList>
    </citation>
    <scope>NUCLEOTIDE SEQUENCE [LARGE SCALE GENOMIC DNA]</scope>
    <source>
        <strain evidence="4 5">DSM 25520</strain>
    </source>
</reference>
<dbReference type="GO" id="GO:0006571">
    <property type="term" value="P:tyrosine biosynthetic process"/>
    <property type="evidence" value="ECO:0007669"/>
    <property type="project" value="InterPro"/>
</dbReference>
<dbReference type="InterPro" id="IPR046825">
    <property type="entry name" value="PDH_C"/>
</dbReference>
<evidence type="ECO:0000313" key="5">
    <source>
        <dbReference type="Proteomes" id="UP000253628"/>
    </source>
</evidence>
<keyword evidence="2" id="KW-0812">Transmembrane</keyword>
<dbReference type="Gene3D" id="3.40.50.720">
    <property type="entry name" value="NAD(P)-binding Rossmann-like Domain"/>
    <property type="match status" value="1"/>
</dbReference>
<feature type="transmembrane region" description="Helical" evidence="2">
    <location>
        <begin position="12"/>
        <end position="38"/>
    </location>
</feature>
<evidence type="ECO:0000256" key="2">
    <source>
        <dbReference type="SAM" id="Phobius"/>
    </source>
</evidence>
<proteinExistence type="predicted"/>
<dbReference type="SUPFAM" id="SSF48179">
    <property type="entry name" value="6-phosphogluconate dehydrogenase C-terminal domain-like"/>
    <property type="match status" value="1"/>
</dbReference>
<dbReference type="GO" id="GO:0004665">
    <property type="term" value="F:prephenate dehydrogenase (NADP+) activity"/>
    <property type="evidence" value="ECO:0007669"/>
    <property type="project" value="InterPro"/>
</dbReference>
<dbReference type="OrthoDB" id="9809920at2"/>
<evidence type="ECO:0000259" key="3">
    <source>
        <dbReference type="PROSITE" id="PS51176"/>
    </source>
</evidence>
<evidence type="ECO:0000256" key="1">
    <source>
        <dbReference type="ARBA" id="ARBA00023002"/>
    </source>
</evidence>